<gene>
    <name evidence="2" type="ORF">AABB24_009567</name>
</gene>
<evidence type="ECO:0000313" key="2">
    <source>
        <dbReference type="EMBL" id="KAL3368817.1"/>
    </source>
</evidence>
<comment type="caution">
    <text evidence="2">The sequence shown here is derived from an EMBL/GenBank/DDBJ whole genome shotgun (WGS) entry which is preliminary data.</text>
</comment>
<feature type="region of interest" description="Disordered" evidence="1">
    <location>
        <begin position="20"/>
        <end position="63"/>
    </location>
</feature>
<sequence length="151" mass="17449">MAPGGRVFKQTTLTGEIIQDTQSLDESNNHTPAVNTNDSTRIRNSRGKTRGKGLEKMKKAQGRKMKIEIPVGKGRPTKPDQSAKLSNELGIIARNFLLLPNKWKELTREDKDATLIRCHERFEINLDEHYMKDSCEDILKNRSRQWRYKLK</sequence>
<reference evidence="2 3" key="1">
    <citation type="submission" date="2024-05" db="EMBL/GenBank/DDBJ databases">
        <title>De novo assembly of an allotetraploid wild potato.</title>
        <authorList>
            <person name="Hosaka A.J."/>
        </authorList>
    </citation>
    <scope>NUCLEOTIDE SEQUENCE [LARGE SCALE GENOMIC DNA]</scope>
    <source>
        <tissue evidence="2">Young leaves</tissue>
    </source>
</reference>
<dbReference type="Proteomes" id="UP001627284">
    <property type="component" value="Unassembled WGS sequence"/>
</dbReference>
<protein>
    <submittedName>
        <fullName evidence="2">Uncharacterized protein</fullName>
    </submittedName>
</protein>
<dbReference type="EMBL" id="JBJKTR010000005">
    <property type="protein sequence ID" value="KAL3368814.1"/>
    <property type="molecule type" value="Genomic_DNA"/>
</dbReference>
<dbReference type="PANTHER" id="PTHR33063">
    <property type="entry name" value="OS02G0583500 PROTEIN"/>
    <property type="match status" value="1"/>
</dbReference>
<organism evidence="2 3">
    <name type="scientific">Solanum stoloniferum</name>
    <dbReference type="NCBI Taxonomy" id="62892"/>
    <lineage>
        <taxon>Eukaryota</taxon>
        <taxon>Viridiplantae</taxon>
        <taxon>Streptophyta</taxon>
        <taxon>Embryophyta</taxon>
        <taxon>Tracheophyta</taxon>
        <taxon>Spermatophyta</taxon>
        <taxon>Magnoliopsida</taxon>
        <taxon>eudicotyledons</taxon>
        <taxon>Gunneridae</taxon>
        <taxon>Pentapetalae</taxon>
        <taxon>asterids</taxon>
        <taxon>lamiids</taxon>
        <taxon>Solanales</taxon>
        <taxon>Solanaceae</taxon>
        <taxon>Solanoideae</taxon>
        <taxon>Solaneae</taxon>
        <taxon>Solanum</taxon>
    </lineage>
</organism>
<dbReference type="AlphaFoldDB" id="A0ABD2ULN5"/>
<dbReference type="PANTHER" id="PTHR33063:SF13">
    <property type="entry name" value="OS02G0583500 PROTEIN"/>
    <property type="match status" value="1"/>
</dbReference>
<dbReference type="EMBL" id="JBJKTR010000005">
    <property type="protein sequence ID" value="KAL3368817.1"/>
    <property type="molecule type" value="Genomic_DNA"/>
</dbReference>
<evidence type="ECO:0000256" key="1">
    <source>
        <dbReference type="SAM" id="MobiDB-lite"/>
    </source>
</evidence>
<name>A0ABD2ULN5_9SOLN</name>
<keyword evidence="3" id="KW-1185">Reference proteome</keyword>
<accession>A0ABD2ULN5</accession>
<evidence type="ECO:0000313" key="3">
    <source>
        <dbReference type="Proteomes" id="UP001627284"/>
    </source>
</evidence>
<feature type="compositionally biased region" description="Polar residues" evidence="1">
    <location>
        <begin position="20"/>
        <end position="39"/>
    </location>
</feature>
<proteinExistence type="predicted"/>